<proteinExistence type="predicted"/>
<reference evidence="2" key="1">
    <citation type="submission" date="2020-03" db="EMBL/GenBank/DDBJ databases">
        <title>Psychroflexus Maritimus sp. nov., isolate from marine sediment.</title>
        <authorList>
            <person name="Zhong Y.-L."/>
        </authorList>
    </citation>
    <scope>NUCLEOTIDE SEQUENCE</scope>
    <source>
        <strain evidence="2">C1</strain>
    </source>
</reference>
<feature type="signal peptide" evidence="1">
    <location>
        <begin position="1"/>
        <end position="22"/>
    </location>
</feature>
<protein>
    <recommendedName>
        <fullName evidence="4">DUF4382 domain-containing protein</fullName>
    </recommendedName>
</protein>
<dbReference type="AlphaFoldDB" id="A0A967DZX1"/>
<accession>A0A967DZX1</accession>
<name>A0A967DZX1_9FLAO</name>
<keyword evidence="1" id="KW-0732">Signal</keyword>
<feature type="chain" id="PRO_5037815489" description="DUF4382 domain-containing protein" evidence="1">
    <location>
        <begin position="23"/>
        <end position="300"/>
    </location>
</feature>
<dbReference type="Proteomes" id="UP000643701">
    <property type="component" value="Unassembled WGS sequence"/>
</dbReference>
<evidence type="ECO:0000313" key="2">
    <source>
        <dbReference type="EMBL" id="NGZ90663.1"/>
    </source>
</evidence>
<dbReference type="PROSITE" id="PS51257">
    <property type="entry name" value="PROKAR_LIPOPROTEIN"/>
    <property type="match status" value="1"/>
</dbReference>
<sequence>MKKYLCTLSLLSILFLAGCSSDDDEANQNPDPDPNPVASSLMITGSAEEIEVGQDITFTVIDDLDEDRTNEATINVNDAPIETNLFTSNETGNYTATASLEDLTSNSFNFTVTEPTDFRTHNFDQTLVVYQGYLNEDDEEISIDGYVYIILAYDGQSILENQNAPEQSEDLLGFIIVTQEDENGIPYLPGESIETEELVNSFLLKENGGEETDYTNHFEQGNYNINYEEVLITSEMEGSASYELALVFNETESYTGTFDGDFVFIDLSDMGGGDPEERLIMNETELNQYTLDKLKACFKK</sequence>
<keyword evidence="3" id="KW-1185">Reference proteome</keyword>
<evidence type="ECO:0008006" key="4">
    <source>
        <dbReference type="Google" id="ProtNLM"/>
    </source>
</evidence>
<dbReference type="RefSeq" id="WP_166400897.1">
    <property type="nucleotide sequence ID" value="NZ_JAANAS010000094.1"/>
</dbReference>
<evidence type="ECO:0000313" key="3">
    <source>
        <dbReference type="Proteomes" id="UP000643701"/>
    </source>
</evidence>
<organism evidence="2 3">
    <name type="scientific">Psychroflexus maritimus</name>
    <dbReference type="NCBI Taxonomy" id="2714865"/>
    <lineage>
        <taxon>Bacteria</taxon>
        <taxon>Pseudomonadati</taxon>
        <taxon>Bacteroidota</taxon>
        <taxon>Flavobacteriia</taxon>
        <taxon>Flavobacteriales</taxon>
        <taxon>Flavobacteriaceae</taxon>
        <taxon>Psychroflexus</taxon>
    </lineage>
</organism>
<dbReference type="EMBL" id="JAANAS010000094">
    <property type="protein sequence ID" value="NGZ90663.1"/>
    <property type="molecule type" value="Genomic_DNA"/>
</dbReference>
<comment type="caution">
    <text evidence="2">The sequence shown here is derived from an EMBL/GenBank/DDBJ whole genome shotgun (WGS) entry which is preliminary data.</text>
</comment>
<evidence type="ECO:0000256" key="1">
    <source>
        <dbReference type="SAM" id="SignalP"/>
    </source>
</evidence>
<gene>
    <name evidence="2" type="ORF">G7034_10415</name>
</gene>